<dbReference type="EMBL" id="JACGWJ010000016">
    <property type="protein sequence ID" value="KAL0361559.1"/>
    <property type="molecule type" value="Genomic_DNA"/>
</dbReference>
<name>A0AAW2Q186_SESRA</name>
<dbReference type="PANTHER" id="PTHR33710">
    <property type="entry name" value="BNAC02G09200D PROTEIN"/>
    <property type="match status" value="1"/>
</dbReference>
<dbReference type="SUPFAM" id="SSF56219">
    <property type="entry name" value="DNase I-like"/>
    <property type="match status" value="1"/>
</dbReference>
<protein>
    <submittedName>
        <fullName evidence="1">Uncharacterized protein</fullName>
    </submittedName>
</protein>
<accession>A0AAW2Q186</accession>
<dbReference type="AlphaFoldDB" id="A0AAW2Q186"/>
<sequence length="133" mass="15623">MLGNTGLIDAGFEGEPFTWTNKGVCRRLDKVLYSKEWADFFNNTRVIHLPTRLSDHHPLQILAAKTESKKATSFRFQNMWLRHESFLQIVKQSWELPIEGYGMYKLQQKIYRTKELLKQLNRDTFGNVSTTVQ</sequence>
<dbReference type="InterPro" id="IPR036691">
    <property type="entry name" value="Endo/exonu/phosph_ase_sf"/>
</dbReference>
<evidence type="ECO:0000313" key="1">
    <source>
        <dbReference type="EMBL" id="KAL0361559.1"/>
    </source>
</evidence>
<proteinExistence type="predicted"/>
<reference evidence="1" key="2">
    <citation type="journal article" date="2024" name="Plant">
        <title>Genomic evolution and insights into agronomic trait innovations of Sesamum species.</title>
        <authorList>
            <person name="Miao H."/>
            <person name="Wang L."/>
            <person name="Qu L."/>
            <person name="Liu H."/>
            <person name="Sun Y."/>
            <person name="Le M."/>
            <person name="Wang Q."/>
            <person name="Wei S."/>
            <person name="Zheng Y."/>
            <person name="Lin W."/>
            <person name="Duan Y."/>
            <person name="Cao H."/>
            <person name="Xiong S."/>
            <person name="Wang X."/>
            <person name="Wei L."/>
            <person name="Li C."/>
            <person name="Ma Q."/>
            <person name="Ju M."/>
            <person name="Zhao R."/>
            <person name="Li G."/>
            <person name="Mu C."/>
            <person name="Tian Q."/>
            <person name="Mei H."/>
            <person name="Zhang T."/>
            <person name="Gao T."/>
            <person name="Zhang H."/>
        </authorList>
    </citation>
    <scope>NUCLEOTIDE SEQUENCE</scope>
    <source>
        <strain evidence="1">G02</strain>
    </source>
</reference>
<dbReference type="PANTHER" id="PTHR33710:SF71">
    <property type="entry name" value="ENDONUCLEASE_EXONUCLEASE_PHOSPHATASE DOMAIN-CONTAINING PROTEIN"/>
    <property type="match status" value="1"/>
</dbReference>
<gene>
    <name evidence="1" type="ORF">Sradi_3840400</name>
</gene>
<organism evidence="1">
    <name type="scientific">Sesamum radiatum</name>
    <name type="common">Black benniseed</name>
    <dbReference type="NCBI Taxonomy" id="300843"/>
    <lineage>
        <taxon>Eukaryota</taxon>
        <taxon>Viridiplantae</taxon>
        <taxon>Streptophyta</taxon>
        <taxon>Embryophyta</taxon>
        <taxon>Tracheophyta</taxon>
        <taxon>Spermatophyta</taxon>
        <taxon>Magnoliopsida</taxon>
        <taxon>eudicotyledons</taxon>
        <taxon>Gunneridae</taxon>
        <taxon>Pentapetalae</taxon>
        <taxon>asterids</taxon>
        <taxon>lamiids</taxon>
        <taxon>Lamiales</taxon>
        <taxon>Pedaliaceae</taxon>
        <taxon>Sesamum</taxon>
    </lineage>
</organism>
<dbReference type="Gene3D" id="3.60.10.10">
    <property type="entry name" value="Endonuclease/exonuclease/phosphatase"/>
    <property type="match status" value="1"/>
</dbReference>
<comment type="caution">
    <text evidence="1">The sequence shown here is derived from an EMBL/GenBank/DDBJ whole genome shotgun (WGS) entry which is preliminary data.</text>
</comment>
<reference evidence="1" key="1">
    <citation type="submission" date="2020-06" db="EMBL/GenBank/DDBJ databases">
        <authorList>
            <person name="Li T."/>
            <person name="Hu X."/>
            <person name="Zhang T."/>
            <person name="Song X."/>
            <person name="Zhang H."/>
            <person name="Dai N."/>
            <person name="Sheng W."/>
            <person name="Hou X."/>
            <person name="Wei L."/>
        </authorList>
    </citation>
    <scope>NUCLEOTIDE SEQUENCE</scope>
    <source>
        <strain evidence="1">G02</strain>
        <tissue evidence="1">Leaf</tissue>
    </source>
</reference>